<keyword evidence="4" id="KW-0862">Zinc</keyword>
<sequence length="826" mass="95282">MTGSNIQQNVTCFGCGENGHYRNKFPKRKDQPTEGAHGRAYVMRTVEPQQNPNVVTVNDQKYLSCMKTDEKKLEDIPIVCNFPKVFPDDLSGLPPTREVEFRIDLIPGVMLVARSPYRLTPSEMQELANQLKELQDEGFIRPSHSPWGAPVLFVKKKDGALRIHSLELPLVRVHEVDIPKTAFRTRYGHFEFTVMPFRLTNVPIVFMDLMNRVCKPYMDKFVIVFIDDILIYSKSKEEHEAHLKIILELLGKEKLYAKFTKCEFWLQEVQFLGHVVNNEGIHVDPIKIESVNNWKTPESPTEIHLFLGLTGYYRRFIKNISKIAKPLTLLTQKNNKYEWGDKQEEAFRILKGKLCNAYRGKVIVYASRQLKAHEKNYTTHDLELGAIEIFSDYDCVIRYHPGKANVVADALSRKERIKPRRVRAMSMKICSGIKTKILEARRKASKDLMALAELLRGLDTQFERKDDGGLYFMDRIWIPSSGNTIHVKIPADTSKGVGNAVGYEYGLPSSKKWSETSDKLHFVEEPIEIVDREVKKLKRRRIPIVKVFWNSKWGAEFTWERDTDNLVDRPEMLEQQLALYCEAKMEEIRNEARARVQLINAQTRNEDMKMFATNTEGMDPINATIIEEAKLPFQQDNDAITLENADAKRAEELHIKEGMLPSQTANDASSLTHEATALLNNNNNNMIQDQLLCESTIPEPHKFYCPFTDCSVLLINDDCSLTQHDCPVCKRSSCALCRVPWHSEFSCKEFRKLNTKKKGKEYDKMATALAKKNNWMKCPKCKFFVEKTFGCRHIRCRYIHRYKELRNAAIELTFKTISTSDPVSTS</sequence>
<proteinExistence type="predicted"/>
<evidence type="ECO:0000259" key="5">
    <source>
        <dbReference type="SMART" id="SM00647"/>
    </source>
</evidence>
<dbReference type="Gene3D" id="3.30.70.270">
    <property type="match status" value="2"/>
</dbReference>
<dbReference type="Pfam" id="PF00078">
    <property type="entry name" value="RVT_1"/>
    <property type="match status" value="1"/>
</dbReference>
<dbReference type="InterPro" id="IPR000477">
    <property type="entry name" value="RT_dom"/>
</dbReference>
<keyword evidence="2" id="KW-0863">Zinc-finger</keyword>
<dbReference type="CDD" id="cd22582">
    <property type="entry name" value="BRcat_RBR_unk"/>
    <property type="match status" value="1"/>
</dbReference>
<dbReference type="InterPro" id="IPR043128">
    <property type="entry name" value="Rev_trsase/Diguanyl_cyclase"/>
</dbReference>
<keyword evidence="6" id="KW-0695">RNA-directed DNA polymerase</keyword>
<protein>
    <submittedName>
        <fullName evidence="6">Reverse transcriptase domain-containing protein</fullName>
    </submittedName>
</protein>
<keyword evidence="6" id="KW-0548">Nucleotidyltransferase</keyword>
<dbReference type="Pfam" id="PF01485">
    <property type="entry name" value="IBR"/>
    <property type="match status" value="1"/>
</dbReference>
<dbReference type="Gene3D" id="1.20.120.1750">
    <property type="match status" value="1"/>
</dbReference>
<dbReference type="SMART" id="SM00647">
    <property type="entry name" value="IBR"/>
    <property type="match status" value="1"/>
</dbReference>
<dbReference type="CDD" id="cd01647">
    <property type="entry name" value="RT_LTR"/>
    <property type="match status" value="1"/>
</dbReference>
<evidence type="ECO:0000313" key="7">
    <source>
        <dbReference type="Proteomes" id="UP001151760"/>
    </source>
</evidence>
<evidence type="ECO:0000256" key="1">
    <source>
        <dbReference type="ARBA" id="ARBA00022723"/>
    </source>
</evidence>
<dbReference type="Gene3D" id="3.10.10.10">
    <property type="entry name" value="HIV Type 1 Reverse Transcriptase, subunit A, domain 1"/>
    <property type="match status" value="2"/>
</dbReference>
<accession>A0ABQ5BP17</accession>
<dbReference type="PANTHER" id="PTHR24559:SF427">
    <property type="entry name" value="RNA-DIRECTED DNA POLYMERASE"/>
    <property type="match status" value="1"/>
</dbReference>
<dbReference type="SUPFAM" id="SSF56672">
    <property type="entry name" value="DNA/RNA polymerases"/>
    <property type="match status" value="1"/>
</dbReference>
<evidence type="ECO:0000256" key="3">
    <source>
        <dbReference type="ARBA" id="ARBA00022786"/>
    </source>
</evidence>
<comment type="caution">
    <text evidence="6">The sequence shown here is derived from an EMBL/GenBank/DDBJ whole genome shotgun (WGS) entry which is preliminary data.</text>
</comment>
<keyword evidence="7" id="KW-1185">Reference proteome</keyword>
<keyword evidence="6" id="KW-0808">Transferase</keyword>
<evidence type="ECO:0000256" key="4">
    <source>
        <dbReference type="ARBA" id="ARBA00022833"/>
    </source>
</evidence>
<dbReference type="GO" id="GO:0003964">
    <property type="term" value="F:RNA-directed DNA polymerase activity"/>
    <property type="evidence" value="ECO:0007669"/>
    <property type="project" value="UniProtKB-KW"/>
</dbReference>
<dbReference type="InterPro" id="IPR053134">
    <property type="entry name" value="RNA-dir_DNA_polymerase"/>
</dbReference>
<dbReference type="Proteomes" id="UP001151760">
    <property type="component" value="Unassembled WGS sequence"/>
</dbReference>
<dbReference type="SUPFAM" id="SSF57850">
    <property type="entry name" value="RING/U-box"/>
    <property type="match status" value="1"/>
</dbReference>
<evidence type="ECO:0000313" key="6">
    <source>
        <dbReference type="EMBL" id="GJT15577.1"/>
    </source>
</evidence>
<dbReference type="PANTHER" id="PTHR24559">
    <property type="entry name" value="TRANSPOSON TY3-I GAG-POL POLYPROTEIN"/>
    <property type="match status" value="1"/>
</dbReference>
<reference evidence="6" key="1">
    <citation type="journal article" date="2022" name="Int. J. Mol. Sci.">
        <title>Draft Genome of Tanacetum Coccineum: Genomic Comparison of Closely Related Tanacetum-Family Plants.</title>
        <authorList>
            <person name="Yamashiro T."/>
            <person name="Shiraishi A."/>
            <person name="Nakayama K."/>
            <person name="Satake H."/>
        </authorList>
    </citation>
    <scope>NUCLEOTIDE SEQUENCE</scope>
</reference>
<gene>
    <name evidence="6" type="ORF">Tco_0874283</name>
</gene>
<feature type="domain" description="IBR" evidence="5">
    <location>
        <begin position="685"/>
        <end position="747"/>
    </location>
</feature>
<evidence type="ECO:0000256" key="2">
    <source>
        <dbReference type="ARBA" id="ARBA00022771"/>
    </source>
</evidence>
<name>A0ABQ5BP17_9ASTR</name>
<keyword evidence="1" id="KW-0479">Metal-binding</keyword>
<dbReference type="InterPro" id="IPR002867">
    <property type="entry name" value="IBR_dom"/>
</dbReference>
<dbReference type="EMBL" id="BQNB010013407">
    <property type="protein sequence ID" value="GJT15577.1"/>
    <property type="molecule type" value="Genomic_DNA"/>
</dbReference>
<reference evidence="6" key="2">
    <citation type="submission" date="2022-01" db="EMBL/GenBank/DDBJ databases">
        <authorList>
            <person name="Yamashiro T."/>
            <person name="Shiraishi A."/>
            <person name="Satake H."/>
            <person name="Nakayama K."/>
        </authorList>
    </citation>
    <scope>NUCLEOTIDE SEQUENCE</scope>
</reference>
<keyword evidence="3" id="KW-0833">Ubl conjugation pathway</keyword>
<dbReference type="InterPro" id="IPR043502">
    <property type="entry name" value="DNA/RNA_pol_sf"/>
</dbReference>
<organism evidence="6 7">
    <name type="scientific">Tanacetum coccineum</name>
    <dbReference type="NCBI Taxonomy" id="301880"/>
    <lineage>
        <taxon>Eukaryota</taxon>
        <taxon>Viridiplantae</taxon>
        <taxon>Streptophyta</taxon>
        <taxon>Embryophyta</taxon>
        <taxon>Tracheophyta</taxon>
        <taxon>Spermatophyta</taxon>
        <taxon>Magnoliopsida</taxon>
        <taxon>eudicotyledons</taxon>
        <taxon>Gunneridae</taxon>
        <taxon>Pentapetalae</taxon>
        <taxon>asterids</taxon>
        <taxon>campanulids</taxon>
        <taxon>Asterales</taxon>
        <taxon>Asteraceae</taxon>
        <taxon>Asteroideae</taxon>
        <taxon>Anthemideae</taxon>
        <taxon>Anthemidinae</taxon>
        <taxon>Tanacetum</taxon>
    </lineage>
</organism>